<feature type="binding site" evidence="3">
    <location>
        <position position="137"/>
    </location>
    <ligand>
        <name>a divalent metal cation</name>
        <dbReference type="ChEBI" id="CHEBI:60240"/>
    </ligand>
</feature>
<evidence type="ECO:0000313" key="5">
    <source>
        <dbReference type="Proteomes" id="UP001143364"/>
    </source>
</evidence>
<evidence type="ECO:0000256" key="1">
    <source>
        <dbReference type="ARBA" id="ARBA00008635"/>
    </source>
</evidence>
<evidence type="ECO:0000256" key="2">
    <source>
        <dbReference type="ARBA" id="ARBA00022723"/>
    </source>
</evidence>
<dbReference type="EMBL" id="BSFK01000005">
    <property type="protein sequence ID" value="GLK75252.1"/>
    <property type="molecule type" value="Genomic_DNA"/>
</dbReference>
<gene>
    <name evidence="4" type="ORF">GCM10008171_05060</name>
</gene>
<dbReference type="Proteomes" id="UP001143364">
    <property type="component" value="Unassembled WGS sequence"/>
</dbReference>
<evidence type="ECO:0000256" key="3">
    <source>
        <dbReference type="PIRSR" id="PIRSR607837-1"/>
    </source>
</evidence>
<keyword evidence="2 3" id="KW-0479">Metal-binding</keyword>
<name>A0A9W6N2P5_9HYPH</name>
<dbReference type="PANTHER" id="PTHR37302:SF1">
    <property type="entry name" value="PROTEIN DINB"/>
    <property type="match status" value="1"/>
</dbReference>
<dbReference type="InterPro" id="IPR034660">
    <property type="entry name" value="DinB/YfiT-like"/>
</dbReference>
<evidence type="ECO:0000313" key="4">
    <source>
        <dbReference type="EMBL" id="GLK75252.1"/>
    </source>
</evidence>
<reference evidence="4" key="2">
    <citation type="submission" date="2023-01" db="EMBL/GenBank/DDBJ databases">
        <authorList>
            <person name="Sun Q."/>
            <person name="Evtushenko L."/>
        </authorList>
    </citation>
    <scope>NUCLEOTIDE SEQUENCE</scope>
    <source>
        <strain evidence="4">VKM B-2555</strain>
    </source>
</reference>
<comment type="similarity">
    <text evidence="1">Belongs to the DinB family.</text>
</comment>
<accession>A0A9W6N2P5</accession>
<dbReference type="GO" id="GO:0046872">
    <property type="term" value="F:metal ion binding"/>
    <property type="evidence" value="ECO:0007669"/>
    <property type="project" value="UniProtKB-KW"/>
</dbReference>
<organism evidence="4 5">
    <name type="scientific">Methylopila jiangsuensis</name>
    <dbReference type="NCBI Taxonomy" id="586230"/>
    <lineage>
        <taxon>Bacteria</taxon>
        <taxon>Pseudomonadati</taxon>
        <taxon>Pseudomonadota</taxon>
        <taxon>Alphaproteobacteria</taxon>
        <taxon>Hyphomicrobiales</taxon>
        <taxon>Methylopilaceae</taxon>
        <taxon>Methylopila</taxon>
    </lineage>
</organism>
<protein>
    <submittedName>
        <fullName evidence="4">Damage-inducible protein DinB</fullName>
    </submittedName>
</protein>
<comment type="caution">
    <text evidence="4">The sequence shown here is derived from an EMBL/GenBank/DDBJ whole genome shotgun (WGS) entry which is preliminary data.</text>
</comment>
<dbReference type="PANTHER" id="PTHR37302">
    <property type="entry name" value="SLR1116 PROTEIN"/>
    <property type="match status" value="1"/>
</dbReference>
<dbReference type="RefSeq" id="WP_271203214.1">
    <property type="nucleotide sequence ID" value="NZ_BSFK01000005.1"/>
</dbReference>
<dbReference type="AlphaFoldDB" id="A0A9W6N2P5"/>
<proteinExistence type="inferred from homology"/>
<feature type="binding site" evidence="3">
    <location>
        <position position="48"/>
    </location>
    <ligand>
        <name>a divalent metal cation</name>
        <dbReference type="ChEBI" id="CHEBI:60240"/>
    </ligand>
</feature>
<feature type="binding site" evidence="3">
    <location>
        <position position="133"/>
    </location>
    <ligand>
        <name>a divalent metal cation</name>
        <dbReference type="ChEBI" id="CHEBI:60240"/>
    </ligand>
</feature>
<reference evidence="4" key="1">
    <citation type="journal article" date="2014" name="Int. J. Syst. Evol. Microbiol.">
        <title>Complete genome sequence of Corynebacterium casei LMG S-19264T (=DSM 44701T), isolated from a smear-ripened cheese.</title>
        <authorList>
            <consortium name="US DOE Joint Genome Institute (JGI-PGF)"/>
            <person name="Walter F."/>
            <person name="Albersmeier A."/>
            <person name="Kalinowski J."/>
            <person name="Ruckert C."/>
        </authorList>
    </citation>
    <scope>NUCLEOTIDE SEQUENCE</scope>
    <source>
        <strain evidence="4">VKM B-2555</strain>
    </source>
</reference>
<dbReference type="Pfam" id="PF05163">
    <property type="entry name" value="DinB"/>
    <property type="match status" value="1"/>
</dbReference>
<sequence>MIDHWRTFAAYNAWANRRLYGAVAALPPQDFARDGGAFFRSLRGTLNHLVVTDAIWLDRLRGGFTPPHQLDDVPYPEFAPLEEARAALDAALSAFVAALTPADLDRELSFRRQASPEPIRQRLGSALAHLFNHQTHHRGQAHALLTQFGGPEAGPPLDLLLYLRETGAA</sequence>
<dbReference type="Gene3D" id="1.20.120.450">
    <property type="entry name" value="dinb family like domain"/>
    <property type="match status" value="1"/>
</dbReference>
<dbReference type="SUPFAM" id="SSF109854">
    <property type="entry name" value="DinB/YfiT-like putative metalloenzymes"/>
    <property type="match status" value="1"/>
</dbReference>
<keyword evidence="5" id="KW-1185">Reference proteome</keyword>
<dbReference type="InterPro" id="IPR007837">
    <property type="entry name" value="DinB"/>
</dbReference>